<evidence type="ECO:0000313" key="5">
    <source>
        <dbReference type="EMBL" id="SUZ64783.1"/>
    </source>
</evidence>
<sequence length="307" mass="33203">MGGNAISPKGEVDTIANQFSHTRESLSAIRHLISEGYNLVITHGNGPQVGNALLRTELTADKAPILPLGICVADVEGGMGYMIQQSVRNFLKRENIHKDVVTIITQVLVDKNDPEIKNPSKEIGQRYDGKTASALADRFSWTVRETSSGDWRRVVPSPKPISIVEADAIRELVDAKKIVIAAGGGGIPVYTMDSGDLEGFDAVVDKDLASAIVAHEIGARDFFILTDVRTVFLNFGQKNETPIHRMTVTEAQTYLKEGQFTPGTMEPKISAAMDFINRGGERVLISAIDSLAEALLGETGTVITNQS</sequence>
<accession>A0A381PH43</accession>
<dbReference type="EMBL" id="UINC01000942">
    <property type="protein sequence ID" value="SUZ64783.1"/>
    <property type="molecule type" value="Genomic_DNA"/>
</dbReference>
<dbReference type="SUPFAM" id="SSF53633">
    <property type="entry name" value="Carbamate kinase-like"/>
    <property type="match status" value="1"/>
</dbReference>
<name>A0A381PH43_9ZZZZ</name>
<dbReference type="PANTHER" id="PTHR30409">
    <property type="entry name" value="CARBAMATE KINASE"/>
    <property type="match status" value="1"/>
</dbReference>
<dbReference type="InterPro" id="IPR036393">
    <property type="entry name" value="AceGlu_kinase-like_sf"/>
</dbReference>
<evidence type="ECO:0000256" key="3">
    <source>
        <dbReference type="ARBA" id="ARBA00022777"/>
    </source>
</evidence>
<dbReference type="NCBIfam" id="NF009007">
    <property type="entry name" value="PRK12352.1"/>
    <property type="match status" value="1"/>
</dbReference>
<evidence type="ECO:0000256" key="2">
    <source>
        <dbReference type="ARBA" id="ARBA00022679"/>
    </source>
</evidence>
<reference evidence="5" key="1">
    <citation type="submission" date="2018-05" db="EMBL/GenBank/DDBJ databases">
        <authorList>
            <person name="Lanie J.A."/>
            <person name="Ng W.-L."/>
            <person name="Kazmierczak K.M."/>
            <person name="Andrzejewski T.M."/>
            <person name="Davidsen T.M."/>
            <person name="Wayne K.J."/>
            <person name="Tettelin H."/>
            <person name="Glass J.I."/>
            <person name="Rusch D."/>
            <person name="Podicherti R."/>
            <person name="Tsui H.-C.T."/>
            <person name="Winkler M.E."/>
        </authorList>
    </citation>
    <scope>NUCLEOTIDE SEQUENCE</scope>
</reference>
<comment type="similarity">
    <text evidence="1">Belongs to the carbamate kinase family.</text>
</comment>
<keyword evidence="2" id="KW-0808">Transferase</keyword>
<dbReference type="InterPro" id="IPR001048">
    <property type="entry name" value="Asp/Glu/Uridylate_kinase"/>
</dbReference>
<dbReference type="GO" id="GO:0019546">
    <property type="term" value="P:L-arginine deiminase pathway"/>
    <property type="evidence" value="ECO:0007669"/>
    <property type="project" value="TreeGrafter"/>
</dbReference>
<dbReference type="GO" id="GO:0005829">
    <property type="term" value="C:cytosol"/>
    <property type="evidence" value="ECO:0007669"/>
    <property type="project" value="TreeGrafter"/>
</dbReference>
<dbReference type="GO" id="GO:0008804">
    <property type="term" value="F:carbamate kinase activity"/>
    <property type="evidence" value="ECO:0007669"/>
    <property type="project" value="InterPro"/>
</dbReference>
<proteinExistence type="inferred from homology"/>
<keyword evidence="3" id="KW-0418">Kinase</keyword>
<dbReference type="Gene3D" id="3.40.1160.10">
    <property type="entry name" value="Acetylglutamate kinase-like"/>
    <property type="match status" value="1"/>
</dbReference>
<dbReference type="PANTHER" id="PTHR30409:SF1">
    <property type="entry name" value="CARBAMATE KINASE-RELATED"/>
    <property type="match status" value="1"/>
</dbReference>
<gene>
    <name evidence="5" type="ORF">METZ01_LOCUS17637</name>
</gene>
<dbReference type="Pfam" id="PF00696">
    <property type="entry name" value="AA_kinase"/>
    <property type="match status" value="1"/>
</dbReference>
<evidence type="ECO:0000259" key="4">
    <source>
        <dbReference type="Pfam" id="PF00696"/>
    </source>
</evidence>
<organism evidence="5">
    <name type="scientific">marine metagenome</name>
    <dbReference type="NCBI Taxonomy" id="408172"/>
    <lineage>
        <taxon>unclassified sequences</taxon>
        <taxon>metagenomes</taxon>
        <taxon>ecological metagenomes</taxon>
    </lineage>
</organism>
<feature type="domain" description="Aspartate/glutamate/uridylate kinase" evidence="4">
    <location>
        <begin position="2"/>
        <end position="285"/>
    </location>
</feature>
<dbReference type="AlphaFoldDB" id="A0A381PH43"/>
<dbReference type="CDD" id="cd04235">
    <property type="entry name" value="AAK_CK"/>
    <property type="match status" value="1"/>
</dbReference>
<protein>
    <recommendedName>
        <fullName evidence="4">Aspartate/glutamate/uridylate kinase domain-containing protein</fullName>
    </recommendedName>
</protein>
<evidence type="ECO:0000256" key="1">
    <source>
        <dbReference type="ARBA" id="ARBA00011066"/>
    </source>
</evidence>
<dbReference type="PIRSF" id="PIRSF000723">
    <property type="entry name" value="Carbamate_kin"/>
    <property type="match status" value="1"/>
</dbReference>
<dbReference type="PRINTS" id="PR01469">
    <property type="entry name" value="CARBMTKINASE"/>
</dbReference>
<dbReference type="InterPro" id="IPR003964">
    <property type="entry name" value="Carb_kinase"/>
</dbReference>